<dbReference type="AlphaFoldDB" id="A0A9W9TL19"/>
<accession>A0A9W9TL19</accession>
<dbReference type="Proteomes" id="UP001147733">
    <property type="component" value="Unassembled WGS sequence"/>
</dbReference>
<organism evidence="1 2">
    <name type="scientific">Penicillium citrinum</name>
    <dbReference type="NCBI Taxonomy" id="5077"/>
    <lineage>
        <taxon>Eukaryota</taxon>
        <taxon>Fungi</taxon>
        <taxon>Dikarya</taxon>
        <taxon>Ascomycota</taxon>
        <taxon>Pezizomycotina</taxon>
        <taxon>Eurotiomycetes</taxon>
        <taxon>Eurotiomycetidae</taxon>
        <taxon>Eurotiales</taxon>
        <taxon>Aspergillaceae</taxon>
        <taxon>Penicillium</taxon>
    </lineage>
</organism>
<proteinExistence type="predicted"/>
<comment type="caution">
    <text evidence="1">The sequence shown here is derived from an EMBL/GenBank/DDBJ whole genome shotgun (WGS) entry which is preliminary data.</text>
</comment>
<keyword evidence="2" id="KW-1185">Reference proteome</keyword>
<dbReference type="GeneID" id="81384714"/>
<gene>
    <name evidence="1" type="ORF">N7469_006629</name>
</gene>
<protein>
    <submittedName>
        <fullName evidence="1">Uncharacterized protein</fullName>
    </submittedName>
</protein>
<evidence type="ECO:0000313" key="2">
    <source>
        <dbReference type="Proteomes" id="UP001147733"/>
    </source>
</evidence>
<evidence type="ECO:0000313" key="1">
    <source>
        <dbReference type="EMBL" id="KAJ5226623.1"/>
    </source>
</evidence>
<dbReference type="RefSeq" id="XP_056498988.1">
    <property type="nucleotide sequence ID" value="XM_056645547.1"/>
</dbReference>
<name>A0A9W9TL19_PENCI</name>
<reference evidence="1" key="1">
    <citation type="submission" date="2022-11" db="EMBL/GenBank/DDBJ databases">
        <authorList>
            <person name="Petersen C."/>
        </authorList>
    </citation>
    <scope>NUCLEOTIDE SEQUENCE</scope>
    <source>
        <strain evidence="1">IBT 23319</strain>
    </source>
</reference>
<dbReference type="EMBL" id="JAPQKT010000006">
    <property type="protein sequence ID" value="KAJ5226623.1"/>
    <property type="molecule type" value="Genomic_DNA"/>
</dbReference>
<reference evidence="1" key="2">
    <citation type="journal article" date="2023" name="IMA Fungus">
        <title>Comparative genomic study of the Penicillium genus elucidates a diverse pangenome and 15 lateral gene transfer events.</title>
        <authorList>
            <person name="Petersen C."/>
            <person name="Sorensen T."/>
            <person name="Nielsen M.R."/>
            <person name="Sondergaard T.E."/>
            <person name="Sorensen J.L."/>
            <person name="Fitzpatrick D.A."/>
            <person name="Frisvad J.C."/>
            <person name="Nielsen K.L."/>
        </authorList>
    </citation>
    <scope>NUCLEOTIDE SEQUENCE</scope>
    <source>
        <strain evidence="1">IBT 23319</strain>
    </source>
</reference>
<sequence length="87" mass="9696">MSDARSVGGKCDHKANAKETYTIVESIIDLNKYERIYKTMNFNAFIPRLAAASMPDLMHSNTLVSMIIKADVVHSCLIVEEAANSKY</sequence>